<dbReference type="VEuPathDB" id="AmoebaDB:DICPUDRAFT_95497"/>
<feature type="compositionally biased region" description="Low complexity" evidence="1">
    <location>
        <begin position="672"/>
        <end position="716"/>
    </location>
</feature>
<organism evidence="3 4">
    <name type="scientific">Dictyostelium purpureum</name>
    <name type="common">Slime mold</name>
    <dbReference type="NCBI Taxonomy" id="5786"/>
    <lineage>
        <taxon>Eukaryota</taxon>
        <taxon>Amoebozoa</taxon>
        <taxon>Evosea</taxon>
        <taxon>Eumycetozoa</taxon>
        <taxon>Dictyostelia</taxon>
        <taxon>Dictyosteliales</taxon>
        <taxon>Dictyosteliaceae</taxon>
        <taxon>Dictyostelium</taxon>
    </lineage>
</organism>
<feature type="compositionally biased region" description="Low complexity" evidence="1">
    <location>
        <begin position="431"/>
        <end position="472"/>
    </location>
</feature>
<evidence type="ECO:0000256" key="1">
    <source>
        <dbReference type="SAM" id="MobiDB-lite"/>
    </source>
</evidence>
<evidence type="ECO:0000313" key="3">
    <source>
        <dbReference type="EMBL" id="EGC31554.1"/>
    </source>
</evidence>
<feature type="region of interest" description="Disordered" evidence="1">
    <location>
        <begin position="739"/>
        <end position="771"/>
    </location>
</feature>
<feature type="region of interest" description="Disordered" evidence="1">
    <location>
        <begin position="639"/>
        <end position="716"/>
    </location>
</feature>
<dbReference type="RefSeq" id="XP_003291925.1">
    <property type="nucleotide sequence ID" value="XM_003291877.1"/>
</dbReference>
<feature type="compositionally biased region" description="Low complexity" evidence="1">
    <location>
        <begin position="739"/>
        <end position="754"/>
    </location>
</feature>
<dbReference type="Pfam" id="PF00615">
    <property type="entry name" value="RGS"/>
    <property type="match status" value="3"/>
</dbReference>
<dbReference type="PANTHER" id="PTHR10845:SF192">
    <property type="entry name" value="DOUBLE HIT, ISOFORM B"/>
    <property type="match status" value="1"/>
</dbReference>
<dbReference type="InParanoid" id="F0ZWX8"/>
<feature type="domain" description="RGS" evidence="2">
    <location>
        <begin position="782"/>
        <end position="903"/>
    </location>
</feature>
<dbReference type="FunCoup" id="F0ZWX8">
    <property type="interactions" value="743"/>
</dbReference>
<evidence type="ECO:0000259" key="2">
    <source>
        <dbReference type="PROSITE" id="PS50132"/>
    </source>
</evidence>
<dbReference type="SUPFAM" id="SSF48097">
    <property type="entry name" value="Regulator of G-protein signaling, RGS"/>
    <property type="match status" value="3"/>
</dbReference>
<dbReference type="CDD" id="cd07440">
    <property type="entry name" value="RGS"/>
    <property type="match status" value="2"/>
</dbReference>
<keyword evidence="4" id="KW-1185">Reference proteome</keyword>
<dbReference type="InterPro" id="IPR036305">
    <property type="entry name" value="RGS_sf"/>
</dbReference>
<accession>F0ZWX8</accession>
<dbReference type="InterPro" id="IPR044926">
    <property type="entry name" value="RGS_subdomain_2"/>
</dbReference>
<dbReference type="OrthoDB" id="196547at2759"/>
<dbReference type="GeneID" id="10505668"/>
<sequence>MGYTVLEDLIEIEPISNRKYNSNIHTLVNLRTSLINTLEASKHFVTQSESFVASTFLLASDLNRIGLQFPDISSLSSSLTTFNKKVNQQLPHTIKECKFLLDYSNENQIPFDHSEIFKGLKQEIDKFLVDSNLHRKELKSLLLKYSKSSSESTSDKIASTMAKLNQSIFQYEKYLYSLETELSEFCIRKHDYLFHLSKNIISLHQLIHSGKKADASNQQDLKPTLFLNNSNLNYNNNVINSNSLPPQTFKDILDNPFYLKAFRIFAEKQHCLENLLFWLDANTIKDLEADQYPRNKVRNLYLNMYNNYIQKDCQYEINIDSESKLSIDNRKKEIEEDSPFYPSLQLAVDNVYQILNLSMFPLFLSSSLYQSATMLNKPPPQDNILNMESRGIFHCINSIESLLRNPITIEYFLLFLKQNCIHPTTPPTLMSHSGSSSNLSSMLGGSSGSSSSSSTPNNSQSPRSVSPSTSFSSLGLVPPITISLSPRLAPLISPFSLNQNTHNEIVNMIYFYLEISKFKDLTEDQLDTYAIEIYDNFLKPGCDKQITSISYHQVQDMISSKSVTKDMFKNACQDILLHIANNYFQPFLNSNLCKEMLQREEKMKKYIDREEKKTKQDSKLDQQFEYILKEKFKLILPSTKNSTSSTTSSGISLSTSGGSSGGLSISGGSNSGGSSITNTNTNSSNSKSHSKSNSSSSSNYLSPNLISNSSSSSSSTTDKIKSIFSPSFVNLSLIGGNGSSSNSSIPQSPSLASGTVSPRNDDLHYLGQGPPSPHILDEPNEILNFILTDNQWLDAFKKFVKNEKSEEILLFWLEVDSFLKKKDKNVRMVQNIYETFVCDGSPLEVNIEYEIRTQIRTAIRQSSYQYNDGIEEALKAASQSVLEMIRVGSYKNFLKSPLFKEYSSSLGDPYKKSRKINNSK</sequence>
<feature type="domain" description="RGS" evidence="2">
    <location>
        <begin position="509"/>
        <end position="597"/>
    </location>
</feature>
<feature type="region of interest" description="Disordered" evidence="1">
    <location>
        <begin position="427"/>
        <end position="472"/>
    </location>
</feature>
<dbReference type="Gene3D" id="1.10.167.10">
    <property type="entry name" value="Regulator of G-protein Signalling 4, domain 2"/>
    <property type="match status" value="3"/>
</dbReference>
<dbReference type="Proteomes" id="UP000001064">
    <property type="component" value="Unassembled WGS sequence"/>
</dbReference>
<dbReference type="InterPro" id="IPR016137">
    <property type="entry name" value="RGS"/>
</dbReference>
<dbReference type="OMA" id="ELLLCWM"/>
<name>F0ZWX8_DICPU</name>
<feature type="compositionally biased region" description="Gly residues" evidence="1">
    <location>
        <begin position="658"/>
        <end position="671"/>
    </location>
</feature>
<proteinExistence type="predicted"/>
<dbReference type="eggNOG" id="KOG3589">
    <property type="taxonomic scope" value="Eukaryota"/>
</dbReference>
<dbReference type="AlphaFoldDB" id="F0ZWX8"/>
<dbReference type="SMART" id="SM00315">
    <property type="entry name" value="RGS"/>
    <property type="match status" value="3"/>
</dbReference>
<dbReference type="PANTHER" id="PTHR10845">
    <property type="entry name" value="REGULATOR OF G PROTEIN SIGNALING"/>
    <property type="match status" value="1"/>
</dbReference>
<dbReference type="STRING" id="5786.F0ZWX8"/>
<gene>
    <name evidence="3" type="ORF">DICPUDRAFT_95497</name>
</gene>
<reference evidence="4" key="1">
    <citation type="journal article" date="2011" name="Genome Biol.">
        <title>Comparative genomics of the social amoebae Dictyostelium discoideum and Dictyostelium purpureum.</title>
        <authorList>
            <consortium name="US DOE Joint Genome Institute (JGI-PGF)"/>
            <person name="Sucgang R."/>
            <person name="Kuo A."/>
            <person name="Tian X."/>
            <person name="Salerno W."/>
            <person name="Parikh A."/>
            <person name="Feasley C.L."/>
            <person name="Dalin E."/>
            <person name="Tu H."/>
            <person name="Huang E."/>
            <person name="Barry K."/>
            <person name="Lindquist E."/>
            <person name="Shapiro H."/>
            <person name="Bruce D."/>
            <person name="Schmutz J."/>
            <person name="Salamov A."/>
            <person name="Fey P."/>
            <person name="Gaudet P."/>
            <person name="Anjard C."/>
            <person name="Babu M.M."/>
            <person name="Basu S."/>
            <person name="Bushmanova Y."/>
            <person name="van der Wel H."/>
            <person name="Katoh-Kurasawa M."/>
            <person name="Dinh C."/>
            <person name="Coutinho P.M."/>
            <person name="Saito T."/>
            <person name="Elias M."/>
            <person name="Schaap P."/>
            <person name="Kay R.R."/>
            <person name="Henrissat B."/>
            <person name="Eichinger L."/>
            <person name="Rivero F."/>
            <person name="Putnam N.H."/>
            <person name="West C.M."/>
            <person name="Loomis W.F."/>
            <person name="Chisholm R.L."/>
            <person name="Shaulsky G."/>
            <person name="Strassmann J.E."/>
            <person name="Queller D.C."/>
            <person name="Kuspa A."/>
            <person name="Grigoriev I.V."/>
        </authorList>
    </citation>
    <scope>NUCLEOTIDE SEQUENCE [LARGE SCALE GENOMIC DNA]</scope>
    <source>
        <strain evidence="4">QSDP1</strain>
    </source>
</reference>
<dbReference type="KEGG" id="dpp:DICPUDRAFT_95497"/>
<dbReference type="EMBL" id="GL871246">
    <property type="protein sequence ID" value="EGC31554.1"/>
    <property type="molecule type" value="Genomic_DNA"/>
</dbReference>
<feature type="compositionally biased region" description="Low complexity" evidence="1">
    <location>
        <begin position="639"/>
        <end position="657"/>
    </location>
</feature>
<dbReference type="PROSITE" id="PS50132">
    <property type="entry name" value="RGS"/>
    <property type="match status" value="3"/>
</dbReference>
<evidence type="ECO:0000313" key="4">
    <source>
        <dbReference type="Proteomes" id="UP000001064"/>
    </source>
</evidence>
<protein>
    <recommendedName>
        <fullName evidence="2">RGS domain-containing protein</fullName>
    </recommendedName>
</protein>
<feature type="domain" description="RGS" evidence="2">
    <location>
        <begin position="248"/>
        <end position="373"/>
    </location>
</feature>